<dbReference type="GO" id="GO:0008840">
    <property type="term" value="F:4-hydroxy-tetrahydrodipicolinate synthase activity"/>
    <property type="evidence" value="ECO:0007669"/>
    <property type="project" value="UniProtKB-UniRule"/>
</dbReference>
<comment type="function">
    <text evidence="1 12">Catalyzes the condensation of (S)-aspartate-beta-semialdehyde [(S)-ASA] and pyruvate to 4-hydroxy-tetrahydrodipicolinate (HTPA).</text>
</comment>
<keyword evidence="10 12" id="KW-0704">Schiff base</keyword>
<proteinExistence type="inferred from homology"/>
<dbReference type="GO" id="GO:0005829">
    <property type="term" value="C:cytosol"/>
    <property type="evidence" value="ECO:0007669"/>
    <property type="project" value="TreeGrafter"/>
</dbReference>
<evidence type="ECO:0000256" key="10">
    <source>
        <dbReference type="ARBA" id="ARBA00023270"/>
    </source>
</evidence>
<dbReference type="EMBL" id="BGZN01000009">
    <property type="protein sequence ID" value="GBR73351.1"/>
    <property type="molecule type" value="Genomic_DNA"/>
</dbReference>
<evidence type="ECO:0000256" key="3">
    <source>
        <dbReference type="ARBA" id="ARBA00007592"/>
    </source>
</evidence>
<evidence type="ECO:0000256" key="2">
    <source>
        <dbReference type="ARBA" id="ARBA00005120"/>
    </source>
</evidence>
<evidence type="ECO:0000313" key="16">
    <source>
        <dbReference type="EMBL" id="GBR73351.1"/>
    </source>
</evidence>
<dbReference type="EC" id="4.3.3.7" evidence="4 12"/>
<comment type="similarity">
    <text evidence="3 12 13">Belongs to the DapA family.</text>
</comment>
<keyword evidence="9 12" id="KW-0456">Lyase</keyword>
<dbReference type="InterPro" id="IPR005263">
    <property type="entry name" value="DapA"/>
</dbReference>
<keyword evidence="5 12" id="KW-0963">Cytoplasm</keyword>
<dbReference type="PANTHER" id="PTHR12128">
    <property type="entry name" value="DIHYDRODIPICOLINATE SYNTHASE"/>
    <property type="match status" value="1"/>
</dbReference>
<gene>
    <name evidence="12 16" type="primary">dapA</name>
    <name evidence="16" type="ORF">NO1_0748</name>
</gene>
<evidence type="ECO:0000256" key="7">
    <source>
        <dbReference type="ARBA" id="ARBA00022915"/>
    </source>
</evidence>
<evidence type="ECO:0000256" key="8">
    <source>
        <dbReference type="ARBA" id="ARBA00023154"/>
    </source>
</evidence>
<protein>
    <recommendedName>
        <fullName evidence="4 12">4-hydroxy-tetrahydrodipicolinate synthase</fullName>
        <shortName evidence="12">HTPA synthase</shortName>
        <ecNumber evidence="4 12">4.3.3.7</ecNumber>
    </recommendedName>
</protein>
<dbReference type="CDD" id="cd00950">
    <property type="entry name" value="DHDPS"/>
    <property type="match status" value="1"/>
</dbReference>
<dbReference type="SMART" id="SM01130">
    <property type="entry name" value="DHDPS"/>
    <property type="match status" value="1"/>
</dbReference>
<evidence type="ECO:0000256" key="14">
    <source>
        <dbReference type="PIRSR" id="PIRSR001365-1"/>
    </source>
</evidence>
<name>A0A388T9P6_TERA1</name>
<dbReference type="GO" id="GO:0019877">
    <property type="term" value="P:diaminopimelate biosynthetic process"/>
    <property type="evidence" value="ECO:0007669"/>
    <property type="project" value="UniProtKB-UniRule"/>
</dbReference>
<accession>A0A388T9P6</accession>
<organism evidence="16 17">
    <name type="scientific">Termititenax aidoneus</name>
    <dbReference type="NCBI Taxonomy" id="2218524"/>
    <lineage>
        <taxon>Bacteria</taxon>
        <taxon>Bacillati</taxon>
        <taxon>Candidatus Margulisiibacteriota</taxon>
        <taxon>Candidatus Termititenacia</taxon>
        <taxon>Candidatus Termititenacales</taxon>
        <taxon>Candidatus Termititenacaceae</taxon>
        <taxon>Candidatus Termititenax</taxon>
    </lineage>
</organism>
<feature type="binding site" evidence="12 15">
    <location>
        <position position="185"/>
    </location>
    <ligand>
        <name>pyruvate</name>
        <dbReference type="ChEBI" id="CHEBI:15361"/>
    </ligand>
</feature>
<dbReference type="SUPFAM" id="SSF51569">
    <property type="entry name" value="Aldolase"/>
    <property type="match status" value="1"/>
</dbReference>
<keyword evidence="7 12" id="KW-0220">Diaminopimelate biosynthesis</keyword>
<keyword evidence="8 12" id="KW-0457">Lysine biosynthesis</keyword>
<comment type="subunit">
    <text evidence="12">Homotetramer; dimer of dimers.</text>
</comment>
<comment type="catalytic activity">
    <reaction evidence="11 12">
        <text>L-aspartate 4-semialdehyde + pyruvate = (2S,4S)-4-hydroxy-2,3,4,5-tetrahydrodipicolinate + H2O + H(+)</text>
        <dbReference type="Rhea" id="RHEA:34171"/>
        <dbReference type="ChEBI" id="CHEBI:15361"/>
        <dbReference type="ChEBI" id="CHEBI:15377"/>
        <dbReference type="ChEBI" id="CHEBI:15378"/>
        <dbReference type="ChEBI" id="CHEBI:67139"/>
        <dbReference type="ChEBI" id="CHEBI:537519"/>
        <dbReference type="EC" id="4.3.3.7"/>
    </reaction>
</comment>
<dbReference type="HAMAP" id="MF_00418">
    <property type="entry name" value="DapA"/>
    <property type="match status" value="1"/>
</dbReference>
<evidence type="ECO:0000256" key="1">
    <source>
        <dbReference type="ARBA" id="ARBA00003294"/>
    </source>
</evidence>
<feature type="active site" description="Schiff-base intermediate with substrate" evidence="12 14">
    <location>
        <position position="143"/>
    </location>
</feature>
<evidence type="ECO:0000256" key="11">
    <source>
        <dbReference type="ARBA" id="ARBA00047836"/>
    </source>
</evidence>
<dbReference type="AlphaFoldDB" id="A0A388T9P6"/>
<dbReference type="PRINTS" id="PR00146">
    <property type="entry name" value="DHPICSNTHASE"/>
</dbReference>
<evidence type="ECO:0000256" key="4">
    <source>
        <dbReference type="ARBA" id="ARBA00012086"/>
    </source>
</evidence>
<evidence type="ECO:0000313" key="17">
    <source>
        <dbReference type="Proteomes" id="UP000269352"/>
    </source>
</evidence>
<comment type="subcellular location">
    <subcellularLocation>
        <location evidence="12">Cytoplasm</location>
    </subcellularLocation>
</comment>
<dbReference type="InterPro" id="IPR013785">
    <property type="entry name" value="Aldolase_TIM"/>
</dbReference>
<keyword evidence="17" id="KW-1185">Reference proteome</keyword>
<feature type="active site" description="Proton donor/acceptor" evidence="12 14">
    <location>
        <position position="115"/>
    </location>
</feature>
<comment type="pathway">
    <text evidence="2 12">Amino-acid biosynthesis; L-lysine biosynthesis via DAP pathway; (S)-tetrahydrodipicolinate from L-aspartate: step 3/4.</text>
</comment>
<feature type="site" description="Part of a proton relay during catalysis" evidence="12">
    <location>
        <position position="89"/>
    </location>
</feature>
<evidence type="ECO:0000256" key="13">
    <source>
        <dbReference type="PIRNR" id="PIRNR001365"/>
    </source>
</evidence>
<dbReference type="PANTHER" id="PTHR12128:SF66">
    <property type="entry name" value="4-HYDROXY-2-OXOGLUTARATE ALDOLASE, MITOCHONDRIAL"/>
    <property type="match status" value="1"/>
</dbReference>
<feature type="site" description="Part of a proton relay during catalysis" evidence="12">
    <location>
        <position position="26"/>
    </location>
</feature>
<dbReference type="Pfam" id="PF00701">
    <property type="entry name" value="DHDPS"/>
    <property type="match status" value="1"/>
</dbReference>
<dbReference type="GO" id="GO:0009089">
    <property type="term" value="P:lysine biosynthetic process via diaminopimelate"/>
    <property type="evidence" value="ECO:0007669"/>
    <property type="project" value="UniProtKB-UniRule"/>
</dbReference>
<dbReference type="UniPathway" id="UPA00034">
    <property type="reaction ID" value="UER00017"/>
</dbReference>
<dbReference type="PIRSF" id="PIRSF001365">
    <property type="entry name" value="DHDPS"/>
    <property type="match status" value="1"/>
</dbReference>
<keyword evidence="6 12" id="KW-0028">Amino-acid biosynthesis</keyword>
<evidence type="ECO:0000256" key="6">
    <source>
        <dbReference type="ARBA" id="ARBA00022605"/>
    </source>
</evidence>
<evidence type="ECO:0000256" key="12">
    <source>
        <dbReference type="HAMAP-Rule" id="MF_00418"/>
    </source>
</evidence>
<evidence type="ECO:0000256" key="9">
    <source>
        <dbReference type="ARBA" id="ARBA00023239"/>
    </source>
</evidence>
<dbReference type="Proteomes" id="UP000269352">
    <property type="component" value="Unassembled WGS sequence"/>
</dbReference>
<feature type="binding site" evidence="12 15">
    <location>
        <position position="27"/>
    </location>
    <ligand>
        <name>pyruvate</name>
        <dbReference type="ChEBI" id="CHEBI:15361"/>
    </ligand>
</feature>
<dbReference type="InterPro" id="IPR002220">
    <property type="entry name" value="DapA-like"/>
</dbReference>
<sequence length="273" mass="29351">MDYAEAVRLANYLADNGSDSIVLAGSTGESPTLTNEEESVLFTEVKKGLGQKAKVIAGTGSNSTVTAVEYTRRAEALGVDGALVVVPYYNKPTQEGLYQHFKAINDAVNLPLMLYNIPARTGRNLEPETTLRLAELPNYFAVKEASGDLAQIKKIIAAAPQDFLLYAGDDNITLETLKAGGYGVVSVAAHLAGLPLKKMVDAYLSGDLKTAETIDKELQDIFQVIFITTNPAPVKAALNMLGFQCGVPRLPLVGLTESEKEQVRRVLVKHGLL</sequence>
<reference evidence="16 17" key="1">
    <citation type="journal article" date="2019" name="ISME J.">
        <title>Genome analyses of uncultured TG2/ZB3 bacteria in 'Margulisbacteria' specifically attached to ectosymbiotic spirochetes of protists in the termite gut.</title>
        <authorList>
            <person name="Utami Y.D."/>
            <person name="Kuwahara H."/>
            <person name="Igai K."/>
            <person name="Murakami T."/>
            <person name="Sugaya K."/>
            <person name="Morikawa T."/>
            <person name="Nagura Y."/>
            <person name="Yuki M."/>
            <person name="Deevong P."/>
            <person name="Inoue T."/>
            <person name="Kihara K."/>
            <person name="Lo N."/>
            <person name="Yamada A."/>
            <person name="Ohkuma M."/>
            <person name="Hongoh Y."/>
        </authorList>
    </citation>
    <scope>NUCLEOTIDE SEQUENCE [LARGE SCALE GENOMIC DNA]</scope>
    <source>
        <strain evidence="16">NkOx7-01</strain>
    </source>
</reference>
<dbReference type="NCBIfam" id="TIGR00674">
    <property type="entry name" value="dapA"/>
    <property type="match status" value="1"/>
</dbReference>
<evidence type="ECO:0000256" key="5">
    <source>
        <dbReference type="ARBA" id="ARBA00022490"/>
    </source>
</evidence>
<dbReference type="Gene3D" id="3.20.20.70">
    <property type="entry name" value="Aldolase class I"/>
    <property type="match status" value="1"/>
</dbReference>
<comment type="caution">
    <text evidence="12">Was originally thought to be a dihydrodipicolinate synthase (DHDPS), catalyzing the condensation of (S)-aspartate-beta-semialdehyde [(S)-ASA] and pyruvate to dihydrodipicolinate (DHDP). However, it was shown in E.coli that the product of the enzymatic reaction is not dihydrodipicolinate but in fact (4S)-4-hydroxy-2,3,4,5-tetrahydro-(2S)-dipicolinic acid (HTPA), and that the consecutive dehydration reaction leading to DHDP is not spontaneous but catalyzed by DapB.</text>
</comment>
<evidence type="ECO:0000256" key="15">
    <source>
        <dbReference type="PIRSR" id="PIRSR001365-2"/>
    </source>
</evidence>
<dbReference type="PROSITE" id="PS00665">
    <property type="entry name" value="DHDPS_1"/>
    <property type="match status" value="1"/>
</dbReference>
<comment type="caution">
    <text evidence="16">The sequence shown here is derived from an EMBL/GenBank/DDBJ whole genome shotgun (WGS) entry which is preliminary data.</text>
</comment>
<dbReference type="InterPro" id="IPR020624">
    <property type="entry name" value="Schiff_base-form_aldolases_CS"/>
</dbReference>